<evidence type="ECO:0000259" key="8">
    <source>
        <dbReference type="PROSITE" id="PS50113"/>
    </source>
</evidence>
<dbReference type="NCBIfam" id="TIGR00229">
    <property type="entry name" value="sensory_box"/>
    <property type="match status" value="2"/>
</dbReference>
<evidence type="ECO:0000256" key="1">
    <source>
        <dbReference type="ARBA" id="ARBA00000085"/>
    </source>
</evidence>
<feature type="domain" description="Histidine kinase" evidence="6">
    <location>
        <begin position="404"/>
        <end position="616"/>
    </location>
</feature>
<dbReference type="Gene3D" id="1.10.287.130">
    <property type="match status" value="1"/>
</dbReference>
<dbReference type="KEGG" id="hsk:H4317_12335"/>
<dbReference type="InterPro" id="IPR013655">
    <property type="entry name" value="PAS_fold_3"/>
</dbReference>
<comment type="catalytic activity">
    <reaction evidence="1">
        <text>ATP + protein L-histidine = ADP + protein N-phospho-L-histidine.</text>
        <dbReference type="EC" id="2.7.13.3"/>
    </reaction>
</comment>
<dbReference type="Gene3D" id="3.30.565.10">
    <property type="entry name" value="Histidine kinase-like ATPase, C-terminal domain"/>
    <property type="match status" value="1"/>
</dbReference>
<dbReference type="SMART" id="SM00387">
    <property type="entry name" value="HATPase_c"/>
    <property type="match status" value="1"/>
</dbReference>
<feature type="domain" description="PAC" evidence="8">
    <location>
        <begin position="203"/>
        <end position="256"/>
    </location>
</feature>
<dbReference type="InterPro" id="IPR004358">
    <property type="entry name" value="Sig_transdc_His_kin-like_C"/>
</dbReference>
<dbReference type="InterPro" id="IPR005467">
    <property type="entry name" value="His_kinase_dom"/>
</dbReference>
<keyword evidence="4" id="KW-0808">Transferase</keyword>
<dbReference type="Pfam" id="PF02518">
    <property type="entry name" value="HATPase_c"/>
    <property type="match status" value="1"/>
</dbReference>
<dbReference type="EMBL" id="CP060202">
    <property type="protein sequence ID" value="QNH60969.1"/>
    <property type="molecule type" value="Genomic_DNA"/>
</dbReference>
<dbReference type="Pfam" id="PF08447">
    <property type="entry name" value="PAS_3"/>
    <property type="match status" value="1"/>
</dbReference>
<dbReference type="SUPFAM" id="SSF55785">
    <property type="entry name" value="PYP-like sensor domain (PAS domain)"/>
    <property type="match status" value="3"/>
</dbReference>
<dbReference type="SMART" id="SM00086">
    <property type="entry name" value="PAC"/>
    <property type="match status" value="2"/>
</dbReference>
<dbReference type="InterPro" id="IPR013656">
    <property type="entry name" value="PAS_4"/>
</dbReference>
<dbReference type="CDD" id="cd00130">
    <property type="entry name" value="PAS"/>
    <property type="match status" value="3"/>
</dbReference>
<dbReference type="SUPFAM" id="SSF47384">
    <property type="entry name" value="Homodimeric domain of signal transducing histidine kinase"/>
    <property type="match status" value="1"/>
</dbReference>
<keyword evidence="10" id="KW-1185">Reference proteome</keyword>
<dbReference type="InterPro" id="IPR003661">
    <property type="entry name" value="HisK_dim/P_dom"/>
</dbReference>
<reference evidence="9 10" key="1">
    <citation type="submission" date="2020-08" db="EMBL/GenBank/DDBJ databases">
        <title>Hymenobacter sp. S2-20-2 genome sequencing.</title>
        <authorList>
            <person name="Jin L."/>
        </authorList>
    </citation>
    <scope>NUCLEOTIDE SEQUENCE [LARGE SCALE GENOMIC DNA]</scope>
    <source>
        <strain evidence="9 10">S2-20-2</strain>
    </source>
</reference>
<gene>
    <name evidence="9" type="ORF">H4317_12335</name>
</gene>
<dbReference type="PANTHER" id="PTHR43304:SF1">
    <property type="entry name" value="PAC DOMAIN-CONTAINING PROTEIN"/>
    <property type="match status" value="1"/>
</dbReference>
<evidence type="ECO:0000256" key="2">
    <source>
        <dbReference type="ARBA" id="ARBA00012438"/>
    </source>
</evidence>
<evidence type="ECO:0000256" key="4">
    <source>
        <dbReference type="ARBA" id="ARBA00022679"/>
    </source>
</evidence>
<evidence type="ECO:0000259" key="7">
    <source>
        <dbReference type="PROSITE" id="PS50112"/>
    </source>
</evidence>
<dbReference type="InterPro" id="IPR035965">
    <property type="entry name" value="PAS-like_dom_sf"/>
</dbReference>
<dbReference type="PANTHER" id="PTHR43304">
    <property type="entry name" value="PHYTOCHROME-LIKE PROTEIN CPH1"/>
    <property type="match status" value="1"/>
</dbReference>
<dbReference type="PRINTS" id="PR00344">
    <property type="entry name" value="BCTRLSENSOR"/>
</dbReference>
<keyword evidence="3" id="KW-0597">Phosphoprotein</keyword>
<dbReference type="CDD" id="cd00082">
    <property type="entry name" value="HisKA"/>
    <property type="match status" value="1"/>
</dbReference>
<evidence type="ECO:0000259" key="6">
    <source>
        <dbReference type="PROSITE" id="PS50109"/>
    </source>
</evidence>
<dbReference type="InterPro" id="IPR036890">
    <property type="entry name" value="HATPase_C_sf"/>
</dbReference>
<name>A0A7G7W3M6_9BACT</name>
<protein>
    <recommendedName>
        <fullName evidence="2">histidine kinase</fullName>
        <ecNumber evidence="2">2.7.13.3</ecNumber>
    </recommendedName>
</protein>
<feature type="domain" description="PAS" evidence="7">
    <location>
        <begin position="128"/>
        <end position="202"/>
    </location>
</feature>
<dbReference type="InterPro" id="IPR036097">
    <property type="entry name" value="HisK_dim/P_sf"/>
</dbReference>
<dbReference type="PROSITE" id="PS50112">
    <property type="entry name" value="PAS"/>
    <property type="match status" value="1"/>
</dbReference>
<dbReference type="GO" id="GO:0000155">
    <property type="term" value="F:phosphorelay sensor kinase activity"/>
    <property type="evidence" value="ECO:0007669"/>
    <property type="project" value="InterPro"/>
</dbReference>
<dbReference type="EC" id="2.7.13.3" evidence="2"/>
<dbReference type="CDD" id="cd00075">
    <property type="entry name" value="HATPase"/>
    <property type="match status" value="1"/>
</dbReference>
<keyword evidence="5 9" id="KW-0418">Kinase</keyword>
<evidence type="ECO:0000313" key="9">
    <source>
        <dbReference type="EMBL" id="QNH60969.1"/>
    </source>
</evidence>
<dbReference type="PROSITE" id="PS50109">
    <property type="entry name" value="HIS_KIN"/>
    <property type="match status" value="1"/>
</dbReference>
<dbReference type="SUPFAM" id="SSF55874">
    <property type="entry name" value="ATPase domain of HSP90 chaperone/DNA topoisomerase II/histidine kinase"/>
    <property type="match status" value="1"/>
</dbReference>
<accession>A0A7G7W3M6</accession>
<proteinExistence type="predicted"/>
<dbReference type="InterPro" id="IPR052162">
    <property type="entry name" value="Sensor_kinase/Photoreceptor"/>
</dbReference>
<dbReference type="PROSITE" id="PS50113">
    <property type="entry name" value="PAC"/>
    <property type="match status" value="2"/>
</dbReference>
<dbReference type="InterPro" id="IPR000014">
    <property type="entry name" value="PAS"/>
</dbReference>
<organism evidence="9 10">
    <name type="scientific">Hymenobacter sediminicola</name>
    <dbReference type="NCBI Taxonomy" id="2761579"/>
    <lineage>
        <taxon>Bacteria</taxon>
        <taxon>Pseudomonadati</taxon>
        <taxon>Bacteroidota</taxon>
        <taxon>Cytophagia</taxon>
        <taxon>Cytophagales</taxon>
        <taxon>Hymenobacteraceae</taxon>
        <taxon>Hymenobacter</taxon>
    </lineage>
</organism>
<dbReference type="RefSeq" id="WP_185886900.1">
    <property type="nucleotide sequence ID" value="NZ_CP060202.1"/>
</dbReference>
<evidence type="ECO:0000256" key="5">
    <source>
        <dbReference type="ARBA" id="ARBA00022777"/>
    </source>
</evidence>
<dbReference type="AlphaFoldDB" id="A0A7G7W3M6"/>
<feature type="domain" description="PAC" evidence="8">
    <location>
        <begin position="334"/>
        <end position="386"/>
    </location>
</feature>
<dbReference type="Gene3D" id="3.30.450.20">
    <property type="entry name" value="PAS domain"/>
    <property type="match status" value="3"/>
</dbReference>
<evidence type="ECO:0000256" key="3">
    <source>
        <dbReference type="ARBA" id="ARBA00022553"/>
    </source>
</evidence>
<dbReference type="SMART" id="SM00091">
    <property type="entry name" value="PAS"/>
    <property type="match status" value="3"/>
</dbReference>
<dbReference type="InterPro" id="IPR003594">
    <property type="entry name" value="HATPase_dom"/>
</dbReference>
<evidence type="ECO:0000313" key="10">
    <source>
        <dbReference type="Proteomes" id="UP000515489"/>
    </source>
</evidence>
<dbReference type="Proteomes" id="UP000515489">
    <property type="component" value="Chromosome"/>
</dbReference>
<dbReference type="Pfam" id="PF08448">
    <property type="entry name" value="PAS_4"/>
    <property type="match status" value="2"/>
</dbReference>
<dbReference type="InterPro" id="IPR001610">
    <property type="entry name" value="PAC"/>
</dbReference>
<sequence length="616" mass="68306">MIDAGTPLDSTAFEHSAEAAFRLDVNGRLLQLTAGFASLLQQPAAHLAGQLLMEFMVSSEADAMRQHLRRAAAGEVVAHEAQLLVQGQPFPVTLTLLPLPAAEGQAAGVYGLVRKELASSTNSLLLEREKHLSVIFDNIADVTFVLRREEDGQFRFMFVNKAFEQTTGVPAARVVGSLVSEIIPEPSLSMVLEHYNTALRTMKSVVWQEVSDYPNGRKTAEVSITPVLESDGTCCQLVGIVHDLTAQKEVEADLQTSNERFQYALRATTDALYDWNVAANTLFWGEGFNTLFGYELKQNPTPFSTWADAVEEAEHQRVVAGLVQTAFNTANTFWQQEYKFLRADGSWAVVFDRGYILRDEHGYPVRMIGAMQDITARKEAEEKQQLLADRLGKQNADLQQFAYIVSHNLRAPLANALGYSNLLLRVDKASPVFDESLNHLRTSIQLLDGVLADVNGILAIRDQQGSYRPEPVAIAAVCQQALTGLEKQLRQCGGQLHCSIAEQLHVQGSRAYFHSIFHNLISNAIKYRSDARPLQITIEASATADERVTIDVWDNGSGFDQEKEGEDVFQLYRRFHPDKPGRGIGLFLVKSHVESMNGRISVQSKVGVGTHFTLEF</sequence>
<dbReference type="InterPro" id="IPR000700">
    <property type="entry name" value="PAS-assoc_C"/>
</dbReference>